<feature type="transmembrane region" description="Helical" evidence="1">
    <location>
        <begin position="133"/>
        <end position="152"/>
    </location>
</feature>
<evidence type="ECO:0000313" key="2">
    <source>
        <dbReference type="EMBL" id="ELP36002.1"/>
    </source>
</evidence>
<accession>L7CQW1</accession>
<keyword evidence="1" id="KW-1133">Transmembrane helix</keyword>
<evidence type="ECO:0000256" key="1">
    <source>
        <dbReference type="SAM" id="Phobius"/>
    </source>
</evidence>
<organism evidence="2 3">
    <name type="scientific">Rhodopirellula baltica SWK14</name>
    <dbReference type="NCBI Taxonomy" id="993516"/>
    <lineage>
        <taxon>Bacteria</taxon>
        <taxon>Pseudomonadati</taxon>
        <taxon>Planctomycetota</taxon>
        <taxon>Planctomycetia</taxon>
        <taxon>Pirellulales</taxon>
        <taxon>Pirellulaceae</taxon>
        <taxon>Rhodopirellula</taxon>
    </lineage>
</organism>
<dbReference type="EMBL" id="AMWG01000001">
    <property type="protein sequence ID" value="ELP36002.1"/>
    <property type="molecule type" value="Genomic_DNA"/>
</dbReference>
<keyword evidence="1" id="KW-0472">Membrane</keyword>
<dbReference type="PATRIC" id="fig|993516.3.peg.72"/>
<protein>
    <submittedName>
        <fullName evidence="2">Uncharacterized protein</fullName>
    </submittedName>
</protein>
<feature type="transmembrane region" description="Helical" evidence="1">
    <location>
        <begin position="164"/>
        <end position="183"/>
    </location>
</feature>
<evidence type="ECO:0000313" key="3">
    <source>
        <dbReference type="Proteomes" id="UP000010959"/>
    </source>
</evidence>
<reference evidence="2 3" key="1">
    <citation type="journal article" date="2013" name="Mar. Genomics">
        <title>Expression of sulfatases in Rhodopirellula baltica and the diversity of sulfatases in the genus Rhodopirellula.</title>
        <authorList>
            <person name="Wegner C.E."/>
            <person name="Richter-Heitmann T."/>
            <person name="Klindworth A."/>
            <person name="Klockow C."/>
            <person name="Richter M."/>
            <person name="Achstetter T."/>
            <person name="Glockner F.O."/>
            <person name="Harder J."/>
        </authorList>
    </citation>
    <scope>NUCLEOTIDE SEQUENCE [LARGE SCALE GENOMIC DNA]</scope>
    <source>
        <strain evidence="2 3">SWK14</strain>
    </source>
</reference>
<comment type="caution">
    <text evidence="2">The sequence shown here is derived from an EMBL/GenBank/DDBJ whole genome shotgun (WGS) entry which is preliminary data.</text>
</comment>
<gene>
    <name evidence="2" type="ORF">RBSWK_00066</name>
</gene>
<proteinExistence type="predicted"/>
<feature type="transmembrane region" description="Helical" evidence="1">
    <location>
        <begin position="90"/>
        <end position="113"/>
    </location>
</feature>
<dbReference type="AlphaFoldDB" id="L7CQW1"/>
<feature type="transmembrane region" description="Helical" evidence="1">
    <location>
        <begin position="203"/>
        <end position="221"/>
    </location>
</feature>
<keyword evidence="1" id="KW-0812">Transmembrane</keyword>
<sequence>MTRFVIRQISTWRTSSEAKFGDRSSDAVQAYAKMSVERHREHNNENCTTAFGSGVAQLATDHEIVCNTISLATSHPIGSIMFALDVLSRIIHVGTAITLVGGSAFMLLVLLPSAKLISEEAHQTLAQAVTGRWKRFIHGGILLFLLSGFYNYMRAIPNHKGDGLYHGLLGVKMLLAFAIFFLASALVGRSAALNGIRENRAKWLKVIVLLAAIIVGISGFVKVRGRSVSSEEAVVVVADEAESDEGLEPQPAIAE</sequence>
<dbReference type="Proteomes" id="UP000010959">
    <property type="component" value="Unassembled WGS sequence"/>
</dbReference>
<name>L7CQW1_RHOBT</name>